<dbReference type="PANTHER" id="PTHR33048:SF96">
    <property type="entry name" value="INTEGRAL MEMBRANE PROTEIN"/>
    <property type="match status" value="1"/>
</dbReference>
<dbReference type="OrthoDB" id="3936451at2759"/>
<evidence type="ECO:0000256" key="6">
    <source>
        <dbReference type="SAM" id="MobiDB-lite"/>
    </source>
</evidence>
<keyword evidence="4 7" id="KW-0472">Membrane</keyword>
<dbReference type="AlphaFoldDB" id="A0A6A5X8Q2"/>
<evidence type="ECO:0000259" key="8">
    <source>
        <dbReference type="Pfam" id="PF20684"/>
    </source>
</evidence>
<evidence type="ECO:0000256" key="2">
    <source>
        <dbReference type="ARBA" id="ARBA00022692"/>
    </source>
</evidence>
<feature type="transmembrane region" description="Helical" evidence="7">
    <location>
        <begin position="45"/>
        <end position="68"/>
    </location>
</feature>
<feature type="region of interest" description="Disordered" evidence="6">
    <location>
        <begin position="377"/>
        <end position="423"/>
    </location>
</feature>
<evidence type="ECO:0000256" key="4">
    <source>
        <dbReference type="ARBA" id="ARBA00023136"/>
    </source>
</evidence>
<dbReference type="GeneID" id="54292132"/>
<evidence type="ECO:0000256" key="1">
    <source>
        <dbReference type="ARBA" id="ARBA00004141"/>
    </source>
</evidence>
<feature type="domain" description="Rhodopsin" evidence="8">
    <location>
        <begin position="29"/>
        <end position="267"/>
    </location>
</feature>
<comment type="subcellular location">
    <subcellularLocation>
        <location evidence="1">Membrane</location>
        <topology evidence="1">Multi-pass membrane protein</topology>
    </subcellularLocation>
</comment>
<dbReference type="EMBL" id="ML978079">
    <property type="protein sequence ID" value="KAF2009338.1"/>
    <property type="molecule type" value="Genomic_DNA"/>
</dbReference>
<evidence type="ECO:0000313" key="9">
    <source>
        <dbReference type="EMBL" id="KAF2009338.1"/>
    </source>
</evidence>
<feature type="compositionally biased region" description="Basic and acidic residues" evidence="6">
    <location>
        <begin position="395"/>
        <end position="405"/>
    </location>
</feature>
<dbReference type="Pfam" id="PF20684">
    <property type="entry name" value="Fung_rhodopsin"/>
    <property type="match status" value="1"/>
</dbReference>
<reference evidence="9" key="1">
    <citation type="journal article" date="2020" name="Stud. Mycol.">
        <title>101 Dothideomycetes genomes: a test case for predicting lifestyles and emergence of pathogens.</title>
        <authorList>
            <person name="Haridas S."/>
            <person name="Albert R."/>
            <person name="Binder M."/>
            <person name="Bloem J."/>
            <person name="Labutti K."/>
            <person name="Salamov A."/>
            <person name="Andreopoulos B."/>
            <person name="Baker S."/>
            <person name="Barry K."/>
            <person name="Bills G."/>
            <person name="Bluhm B."/>
            <person name="Cannon C."/>
            <person name="Castanera R."/>
            <person name="Culley D."/>
            <person name="Daum C."/>
            <person name="Ezra D."/>
            <person name="Gonzalez J."/>
            <person name="Henrissat B."/>
            <person name="Kuo A."/>
            <person name="Liang C."/>
            <person name="Lipzen A."/>
            <person name="Lutzoni F."/>
            <person name="Magnuson J."/>
            <person name="Mondo S."/>
            <person name="Nolan M."/>
            <person name="Ohm R."/>
            <person name="Pangilinan J."/>
            <person name="Park H.-J."/>
            <person name="Ramirez L."/>
            <person name="Alfaro M."/>
            <person name="Sun H."/>
            <person name="Tritt A."/>
            <person name="Yoshinaga Y."/>
            <person name="Zwiers L.-H."/>
            <person name="Turgeon B."/>
            <person name="Goodwin S."/>
            <person name="Spatafora J."/>
            <person name="Crous P."/>
            <person name="Grigoriev I."/>
        </authorList>
    </citation>
    <scope>NUCLEOTIDE SEQUENCE</scope>
    <source>
        <strain evidence="9">CBS 175.79</strain>
    </source>
</reference>
<keyword evidence="10" id="KW-1185">Reference proteome</keyword>
<sequence length="443" mass="48540">MAPSIPNRGPELLAVNITFVSMATMACGLRCFVRIHMVKGFGLDDWLMVAATSSFICYISFSIAGVHNGTGRHHIDLPLESIQRATNYWWYCYLFYCLTMIASKLSIGFFLLRIAIKKIHAWIIYGAMFISVVAGAVFFFVTLFQCRPISYFWNKGQDGSCISIEIIIALAELYSAFSIISDFTFALLPTVLVWNLQLKRRTKLALIPLLTMGCIASSAVVVRTPYLLQFRNPDFLWATLDIAIWSTIEQGLAVTAGSLATLRPLFQLILARLGFKSTSRYPSRSGMMSPGASQILGGGGSIAGGRMKKGSKELLDEYNLSTFAEEANGKEDAVGDFGDDKKAFAVRAVNGRNVPGENIDGDIKDLGSSTWFGRSKRGSTAGIVGSGSASKREKKVAIRDGDAESQRSLQSRRSRESLDHEISDGMGIMVSTSVFVTREKVGK</sequence>
<gene>
    <name evidence="9" type="ORF">BU24DRAFT_87793</name>
</gene>
<dbReference type="InterPro" id="IPR049326">
    <property type="entry name" value="Rhodopsin_dom_fungi"/>
</dbReference>
<dbReference type="GO" id="GO:0016020">
    <property type="term" value="C:membrane"/>
    <property type="evidence" value="ECO:0007669"/>
    <property type="project" value="UniProtKB-SubCell"/>
</dbReference>
<feature type="compositionally biased region" description="Basic and acidic residues" evidence="6">
    <location>
        <begin position="413"/>
        <end position="423"/>
    </location>
</feature>
<evidence type="ECO:0000256" key="3">
    <source>
        <dbReference type="ARBA" id="ARBA00022989"/>
    </source>
</evidence>
<feature type="transmembrane region" description="Helical" evidence="7">
    <location>
        <begin position="204"/>
        <end position="222"/>
    </location>
</feature>
<evidence type="ECO:0000256" key="7">
    <source>
        <dbReference type="SAM" id="Phobius"/>
    </source>
</evidence>
<dbReference type="Proteomes" id="UP000799778">
    <property type="component" value="Unassembled WGS sequence"/>
</dbReference>
<evidence type="ECO:0000313" key="10">
    <source>
        <dbReference type="Proteomes" id="UP000799778"/>
    </source>
</evidence>
<name>A0A6A5X8Q2_9PLEO</name>
<accession>A0A6A5X8Q2</accession>
<feature type="transmembrane region" description="Helical" evidence="7">
    <location>
        <begin position="12"/>
        <end position="33"/>
    </location>
</feature>
<feature type="transmembrane region" description="Helical" evidence="7">
    <location>
        <begin position="164"/>
        <end position="192"/>
    </location>
</feature>
<protein>
    <recommendedName>
        <fullName evidence="8">Rhodopsin domain-containing protein</fullName>
    </recommendedName>
</protein>
<evidence type="ECO:0000256" key="5">
    <source>
        <dbReference type="ARBA" id="ARBA00038359"/>
    </source>
</evidence>
<keyword evidence="3 7" id="KW-1133">Transmembrane helix</keyword>
<dbReference type="RefSeq" id="XP_033377677.1">
    <property type="nucleotide sequence ID" value="XM_033534735.1"/>
</dbReference>
<dbReference type="PANTHER" id="PTHR33048">
    <property type="entry name" value="PTH11-LIKE INTEGRAL MEMBRANE PROTEIN (AFU_ORTHOLOGUE AFUA_5G11245)"/>
    <property type="match status" value="1"/>
</dbReference>
<feature type="non-terminal residue" evidence="9">
    <location>
        <position position="1"/>
    </location>
</feature>
<dbReference type="InterPro" id="IPR052337">
    <property type="entry name" value="SAT4-like"/>
</dbReference>
<keyword evidence="2 7" id="KW-0812">Transmembrane</keyword>
<proteinExistence type="inferred from homology"/>
<feature type="transmembrane region" description="Helical" evidence="7">
    <location>
        <begin position="88"/>
        <end position="112"/>
    </location>
</feature>
<feature type="transmembrane region" description="Helical" evidence="7">
    <location>
        <begin position="119"/>
        <end position="144"/>
    </location>
</feature>
<organism evidence="9 10">
    <name type="scientific">Aaosphaeria arxii CBS 175.79</name>
    <dbReference type="NCBI Taxonomy" id="1450172"/>
    <lineage>
        <taxon>Eukaryota</taxon>
        <taxon>Fungi</taxon>
        <taxon>Dikarya</taxon>
        <taxon>Ascomycota</taxon>
        <taxon>Pezizomycotina</taxon>
        <taxon>Dothideomycetes</taxon>
        <taxon>Pleosporomycetidae</taxon>
        <taxon>Pleosporales</taxon>
        <taxon>Pleosporales incertae sedis</taxon>
        <taxon>Aaosphaeria</taxon>
    </lineage>
</organism>
<comment type="similarity">
    <text evidence="5">Belongs to the SAT4 family.</text>
</comment>